<comment type="caution">
    <text evidence="1">The sequence shown here is derived from an EMBL/GenBank/DDBJ whole genome shotgun (WGS) entry which is preliminary data.</text>
</comment>
<dbReference type="Proteomes" id="UP001499863">
    <property type="component" value="Unassembled WGS sequence"/>
</dbReference>
<protein>
    <recommendedName>
        <fullName evidence="3">Minor tail protein</fullName>
    </recommendedName>
</protein>
<reference evidence="2" key="1">
    <citation type="journal article" date="2019" name="Int. J. Syst. Evol. Microbiol.">
        <title>The Global Catalogue of Microorganisms (GCM) 10K type strain sequencing project: providing services to taxonomists for standard genome sequencing and annotation.</title>
        <authorList>
            <consortium name="The Broad Institute Genomics Platform"/>
            <consortium name="The Broad Institute Genome Sequencing Center for Infectious Disease"/>
            <person name="Wu L."/>
            <person name="Ma J."/>
        </authorList>
    </citation>
    <scope>NUCLEOTIDE SEQUENCE [LARGE SCALE GENOMIC DNA]</scope>
    <source>
        <strain evidence="2">JCM 12393</strain>
    </source>
</reference>
<proteinExistence type="predicted"/>
<dbReference type="EMBL" id="BAAAKJ010000307">
    <property type="protein sequence ID" value="GAA1406290.1"/>
    <property type="molecule type" value="Genomic_DNA"/>
</dbReference>
<accession>A0ABP4J1N0</accession>
<evidence type="ECO:0008006" key="3">
    <source>
        <dbReference type="Google" id="ProtNLM"/>
    </source>
</evidence>
<name>A0ABP4J1N0_9ACTN</name>
<evidence type="ECO:0000313" key="1">
    <source>
        <dbReference type="EMBL" id="GAA1406290.1"/>
    </source>
</evidence>
<dbReference type="RefSeq" id="WP_344341475.1">
    <property type="nucleotide sequence ID" value="NZ_BAAAKJ010000307.1"/>
</dbReference>
<keyword evidence="2" id="KW-1185">Reference proteome</keyword>
<organism evidence="1 2">
    <name type="scientific">Kitasatospora putterlickiae</name>
    <dbReference type="NCBI Taxonomy" id="221725"/>
    <lineage>
        <taxon>Bacteria</taxon>
        <taxon>Bacillati</taxon>
        <taxon>Actinomycetota</taxon>
        <taxon>Actinomycetes</taxon>
        <taxon>Kitasatosporales</taxon>
        <taxon>Streptomycetaceae</taxon>
        <taxon>Kitasatospora</taxon>
    </lineage>
</organism>
<evidence type="ECO:0000313" key="2">
    <source>
        <dbReference type="Proteomes" id="UP001499863"/>
    </source>
</evidence>
<gene>
    <name evidence="1" type="ORF">GCM10009639_54010</name>
</gene>
<sequence>MSTQALVCDLVTDRLLDRMTLTGVSYDDYIGKTGSLSATIPVPDTRTARRIREALIPGRTIVHLVEDGELTWSGALWTRTRKRDPRAGYSCDIQAAGLESFLRSHRLLYADLVAAGADQFAIARQLTTYAQVQAGGNLGIEMDHTQTSGVPRDRSYSRYDLPYVGDLLDKLAAVENGFEWRIQVWADDTGARHRFLRLGYPKITVGTADLVIPKSLVGSYSLPEDATTMANAWQSRGASTSTDMGSESVPLMSALLTSPADWAQGWPRLDGTSDYSTVETQDVLDEHAGADLARAARPVAVPQVTVTGIRPPLGSHVRLRLRDTWHYDGLVARYRVIGYRVQPAERRSARSTDLYLEAA</sequence>